<dbReference type="AlphaFoldDB" id="A0A382Y172"/>
<evidence type="ECO:0008006" key="2">
    <source>
        <dbReference type="Google" id="ProtNLM"/>
    </source>
</evidence>
<evidence type="ECO:0000313" key="1">
    <source>
        <dbReference type="EMBL" id="SVD76625.1"/>
    </source>
</evidence>
<protein>
    <recommendedName>
        <fullName evidence="2">Phytanoyl-CoA dioxygenase</fullName>
    </recommendedName>
</protein>
<sequence length="208" mass="24080">VIDSVKTILEKLDYKIDAEDTRLIEFFNENGYCIVPKSDLVANNLEEYRRVVDSLLQKESWRGGWEGKEERMKYKGDYQPGANRLGNLFNKHELFIKLITEKNILKIAYGIFGDDMQIDALDMREPKKNKGGQAFHLDWVARKENDKIQNMLVFPVLDDANKSNGVIRFVPKSHKKTGYVEDHIADKLSHPEETSFELKKACIVFMHG</sequence>
<reference evidence="1" key="1">
    <citation type="submission" date="2018-05" db="EMBL/GenBank/DDBJ databases">
        <authorList>
            <person name="Lanie J.A."/>
            <person name="Ng W.-L."/>
            <person name="Kazmierczak K.M."/>
            <person name="Andrzejewski T.M."/>
            <person name="Davidsen T.M."/>
            <person name="Wayne K.J."/>
            <person name="Tettelin H."/>
            <person name="Glass J.I."/>
            <person name="Rusch D."/>
            <person name="Podicherti R."/>
            <person name="Tsui H.-C.T."/>
            <person name="Winkler M.E."/>
        </authorList>
    </citation>
    <scope>NUCLEOTIDE SEQUENCE</scope>
</reference>
<dbReference type="Pfam" id="PF05721">
    <property type="entry name" value="PhyH"/>
    <property type="match status" value="1"/>
</dbReference>
<dbReference type="InterPro" id="IPR008775">
    <property type="entry name" value="Phytyl_CoA_dOase-like"/>
</dbReference>
<feature type="non-terminal residue" evidence="1">
    <location>
        <position position="208"/>
    </location>
</feature>
<gene>
    <name evidence="1" type="ORF">METZ01_LOCUS429479</name>
</gene>
<accession>A0A382Y172</accession>
<dbReference type="SUPFAM" id="SSF51197">
    <property type="entry name" value="Clavaminate synthase-like"/>
    <property type="match status" value="1"/>
</dbReference>
<name>A0A382Y172_9ZZZZ</name>
<feature type="non-terminal residue" evidence="1">
    <location>
        <position position="1"/>
    </location>
</feature>
<dbReference type="EMBL" id="UINC01171846">
    <property type="protein sequence ID" value="SVD76625.1"/>
    <property type="molecule type" value="Genomic_DNA"/>
</dbReference>
<proteinExistence type="predicted"/>
<dbReference type="Gene3D" id="2.60.120.620">
    <property type="entry name" value="q2cbj1_9rhob like domain"/>
    <property type="match status" value="1"/>
</dbReference>
<organism evidence="1">
    <name type="scientific">marine metagenome</name>
    <dbReference type="NCBI Taxonomy" id="408172"/>
    <lineage>
        <taxon>unclassified sequences</taxon>
        <taxon>metagenomes</taxon>
        <taxon>ecological metagenomes</taxon>
    </lineage>
</organism>